<protein>
    <submittedName>
        <fullName evidence="2">Uncharacterized protein</fullName>
    </submittedName>
</protein>
<keyword evidence="1" id="KW-0812">Transmembrane</keyword>
<dbReference type="Proteomes" id="UP000007842">
    <property type="component" value="Chromosome"/>
</dbReference>
<dbReference type="EMBL" id="CP003219">
    <property type="protein sequence ID" value="AEW92398.1"/>
    <property type="molecule type" value="Genomic_DNA"/>
</dbReference>
<feature type="transmembrane region" description="Helical" evidence="1">
    <location>
        <begin position="29"/>
        <end position="49"/>
    </location>
</feature>
<dbReference type="eggNOG" id="ENOG50308GE">
    <property type="taxonomic scope" value="Bacteria"/>
</dbReference>
<dbReference type="AlphaFoldDB" id="G8WVV4"/>
<keyword evidence="1" id="KW-0472">Membrane</keyword>
<organism evidence="2 3">
    <name type="scientific">Streptantibioticus cattleyicolor (strain ATCC 35852 / DSM 46488 / JCM 4925 / NBRC 14057 / NRRL 8057)</name>
    <name type="common">Streptomyces cattleya</name>
    <dbReference type="NCBI Taxonomy" id="1003195"/>
    <lineage>
        <taxon>Bacteria</taxon>
        <taxon>Bacillati</taxon>
        <taxon>Actinomycetota</taxon>
        <taxon>Actinomycetes</taxon>
        <taxon>Kitasatosporales</taxon>
        <taxon>Streptomycetaceae</taxon>
        <taxon>Streptantibioticus</taxon>
    </lineage>
</organism>
<evidence type="ECO:0000313" key="3">
    <source>
        <dbReference type="Proteomes" id="UP000007842"/>
    </source>
</evidence>
<evidence type="ECO:0000313" key="2">
    <source>
        <dbReference type="EMBL" id="AEW92398.1"/>
    </source>
</evidence>
<evidence type="ECO:0000256" key="1">
    <source>
        <dbReference type="SAM" id="Phobius"/>
    </source>
</evidence>
<gene>
    <name evidence="2" type="ordered locus">SCATT_00270</name>
</gene>
<accession>G8WVV4</accession>
<dbReference type="PATRIC" id="fig|1003195.29.peg.27"/>
<dbReference type="KEGG" id="scy:SCATT_00270"/>
<keyword evidence="1" id="KW-1133">Transmembrane helix</keyword>
<keyword evidence="3" id="KW-1185">Reference proteome</keyword>
<sequence length="144" mass="14971">MAMLAVVAVGVAEVLVVRAVAPPDRPVVGGAVLGGCLLAFAVAAVVWCVRCRPGRGGGRRGPPLPGDEGLFSAEALSGFPAERIRPLLRGPDAPDLNRLRTAWVLATQGYDRAWIAHHLELTPETAGVLVEAARERAGQAGPAR</sequence>
<dbReference type="HOGENOM" id="CLU_126039_0_0_11"/>
<name>G8WVV4_STREN</name>
<proteinExistence type="predicted"/>
<reference evidence="3" key="1">
    <citation type="submission" date="2011-12" db="EMBL/GenBank/DDBJ databases">
        <title>Complete genome sequence of Streptomyces cattleya strain DSM 46488.</title>
        <authorList>
            <person name="Ou H.-Y."/>
            <person name="Li P."/>
            <person name="Zhao C."/>
            <person name="O'Hagan D."/>
            <person name="Deng Z."/>
        </authorList>
    </citation>
    <scope>NUCLEOTIDE SEQUENCE [LARGE SCALE GENOMIC DNA]</scope>
    <source>
        <strain evidence="3">ATCC 35852 / DSM 46488 / JCM 4925 / NBRC 14057 / NRRL 8057</strain>
    </source>
</reference>